<dbReference type="RefSeq" id="WP_190477490.1">
    <property type="nucleotide sequence ID" value="NZ_JACOFT010000001.1"/>
</dbReference>
<protein>
    <submittedName>
        <fullName evidence="3">DUF4212 domain-containing protein</fullName>
    </submittedName>
</protein>
<keyword evidence="4" id="KW-1185">Reference proteome</keyword>
<gene>
    <name evidence="3" type="ORF">H8K26_04125</name>
</gene>
<feature type="domain" description="Sodium symporter small subunit" evidence="2">
    <location>
        <begin position="17"/>
        <end position="85"/>
    </location>
</feature>
<keyword evidence="1" id="KW-0812">Transmembrane</keyword>
<dbReference type="InterPro" id="IPR019886">
    <property type="entry name" value="Na_symporter_ssu"/>
</dbReference>
<dbReference type="Proteomes" id="UP000637632">
    <property type="component" value="Unassembled WGS sequence"/>
</dbReference>
<name>A0ABR6XCG8_9BURK</name>
<comment type="caution">
    <text evidence="3">The sequence shown here is derived from an EMBL/GenBank/DDBJ whole genome shotgun (WGS) entry which is preliminary data.</text>
</comment>
<feature type="transmembrane region" description="Helical" evidence="1">
    <location>
        <begin position="25"/>
        <end position="45"/>
    </location>
</feature>
<organism evidence="3 4">
    <name type="scientific">Undibacterium aquatile</name>
    <dbReference type="NCBI Taxonomy" id="1537398"/>
    <lineage>
        <taxon>Bacteria</taxon>
        <taxon>Pseudomonadati</taxon>
        <taxon>Pseudomonadota</taxon>
        <taxon>Betaproteobacteria</taxon>
        <taxon>Burkholderiales</taxon>
        <taxon>Oxalobacteraceae</taxon>
        <taxon>Undibacterium</taxon>
    </lineage>
</organism>
<sequence length="97" mass="11529">MKTPSTSIPETKSAPHHYWRRTKRLTTALLLCWGLLSFFSLFFARELSEWHFFSWPLSFYLAAQGLTLSYVLILAIYSIGMRWIQRPRQDDKNDKDE</sequence>
<evidence type="ECO:0000313" key="4">
    <source>
        <dbReference type="Proteomes" id="UP000637632"/>
    </source>
</evidence>
<dbReference type="EMBL" id="JACOFT010000001">
    <property type="protein sequence ID" value="MBC3810618.1"/>
    <property type="molecule type" value="Genomic_DNA"/>
</dbReference>
<dbReference type="Pfam" id="PF13937">
    <property type="entry name" value="DUF4212"/>
    <property type="match status" value="1"/>
</dbReference>
<feature type="transmembrane region" description="Helical" evidence="1">
    <location>
        <begin position="57"/>
        <end position="79"/>
    </location>
</feature>
<keyword evidence="1" id="KW-1133">Transmembrane helix</keyword>
<dbReference type="NCBIfam" id="TIGR03647">
    <property type="entry name" value="Na_symport_sm"/>
    <property type="match status" value="1"/>
</dbReference>
<proteinExistence type="predicted"/>
<evidence type="ECO:0000256" key="1">
    <source>
        <dbReference type="SAM" id="Phobius"/>
    </source>
</evidence>
<evidence type="ECO:0000313" key="3">
    <source>
        <dbReference type="EMBL" id="MBC3810618.1"/>
    </source>
</evidence>
<reference evidence="3 4" key="1">
    <citation type="submission" date="2020-08" db="EMBL/GenBank/DDBJ databases">
        <title>Novel species isolated from subtropical streams in China.</title>
        <authorList>
            <person name="Lu H."/>
        </authorList>
    </citation>
    <scope>NUCLEOTIDE SEQUENCE [LARGE SCALE GENOMIC DNA]</scope>
    <source>
        <strain evidence="3 4">CCTCC AB 2015119</strain>
    </source>
</reference>
<evidence type="ECO:0000259" key="2">
    <source>
        <dbReference type="Pfam" id="PF13937"/>
    </source>
</evidence>
<accession>A0ABR6XCG8</accession>
<keyword evidence="1" id="KW-0472">Membrane</keyword>